<gene>
    <name evidence="2" type="ORF">ACFQS1_00620</name>
</gene>
<evidence type="ECO:0000313" key="3">
    <source>
        <dbReference type="Proteomes" id="UP001596548"/>
    </source>
</evidence>
<evidence type="ECO:0008006" key="4">
    <source>
        <dbReference type="Google" id="ProtNLM"/>
    </source>
</evidence>
<evidence type="ECO:0000256" key="1">
    <source>
        <dbReference type="SAM" id="Phobius"/>
    </source>
</evidence>
<dbReference type="EMBL" id="JBHTBJ010000001">
    <property type="protein sequence ID" value="MFC7272467.1"/>
    <property type="molecule type" value="Genomic_DNA"/>
</dbReference>
<protein>
    <recommendedName>
        <fullName evidence="4">DUF3040 family protein</fullName>
    </recommendedName>
</protein>
<dbReference type="Proteomes" id="UP001596548">
    <property type="component" value="Unassembled WGS sequence"/>
</dbReference>
<dbReference type="RefSeq" id="WP_378963852.1">
    <property type="nucleotide sequence ID" value="NZ_JBHTBJ010000001.1"/>
</dbReference>
<feature type="transmembrane region" description="Helical" evidence="1">
    <location>
        <begin position="33"/>
        <end position="49"/>
    </location>
</feature>
<keyword evidence="1" id="KW-1133">Transmembrane helix</keyword>
<proteinExistence type="predicted"/>
<name>A0ABW2HHN1_9ACTN</name>
<feature type="transmembrane region" description="Helical" evidence="1">
    <location>
        <begin position="55"/>
        <end position="77"/>
    </location>
</feature>
<evidence type="ECO:0000313" key="2">
    <source>
        <dbReference type="EMBL" id="MFC7272467.1"/>
    </source>
</evidence>
<keyword evidence="3" id="KW-1185">Reference proteome</keyword>
<sequence>MTTNGKKRQFDEIVAGLVADYPSLGGRPARPRWVLITAAVAGGFAWGLLSVAMVAWGAIGVALTCVVVAAAAAALAWDTHRPRRR</sequence>
<keyword evidence="1" id="KW-0472">Membrane</keyword>
<keyword evidence="1" id="KW-0812">Transmembrane</keyword>
<comment type="caution">
    <text evidence="2">The sequence shown here is derived from an EMBL/GenBank/DDBJ whole genome shotgun (WGS) entry which is preliminary data.</text>
</comment>
<accession>A0ABW2HHN1</accession>
<organism evidence="2 3">
    <name type="scientific">Paractinoplanes rhizophilus</name>
    <dbReference type="NCBI Taxonomy" id="1416877"/>
    <lineage>
        <taxon>Bacteria</taxon>
        <taxon>Bacillati</taxon>
        <taxon>Actinomycetota</taxon>
        <taxon>Actinomycetes</taxon>
        <taxon>Micromonosporales</taxon>
        <taxon>Micromonosporaceae</taxon>
        <taxon>Paractinoplanes</taxon>
    </lineage>
</organism>
<reference evidence="3" key="1">
    <citation type="journal article" date="2019" name="Int. J. Syst. Evol. Microbiol.">
        <title>The Global Catalogue of Microorganisms (GCM) 10K type strain sequencing project: providing services to taxonomists for standard genome sequencing and annotation.</title>
        <authorList>
            <consortium name="The Broad Institute Genomics Platform"/>
            <consortium name="The Broad Institute Genome Sequencing Center for Infectious Disease"/>
            <person name="Wu L."/>
            <person name="Ma J."/>
        </authorList>
    </citation>
    <scope>NUCLEOTIDE SEQUENCE [LARGE SCALE GENOMIC DNA]</scope>
    <source>
        <strain evidence="3">XZYJT-10</strain>
    </source>
</reference>